<organism evidence="8 9">
    <name type="scientific">Wickerhamomyces mucosus</name>
    <dbReference type="NCBI Taxonomy" id="1378264"/>
    <lineage>
        <taxon>Eukaryota</taxon>
        <taxon>Fungi</taxon>
        <taxon>Dikarya</taxon>
        <taxon>Ascomycota</taxon>
        <taxon>Saccharomycotina</taxon>
        <taxon>Saccharomycetes</taxon>
        <taxon>Phaffomycetales</taxon>
        <taxon>Wickerhamomycetaceae</taxon>
        <taxon>Wickerhamomyces</taxon>
    </lineage>
</organism>
<keyword evidence="9" id="KW-1185">Reference proteome</keyword>
<reference evidence="8" key="2">
    <citation type="submission" date="2021-01" db="EMBL/GenBank/DDBJ databases">
        <authorList>
            <person name="Schikora-Tamarit M.A."/>
        </authorList>
    </citation>
    <scope>NUCLEOTIDE SEQUENCE</scope>
    <source>
        <strain evidence="8">CBS6341</strain>
    </source>
</reference>
<keyword evidence="3 4" id="KW-0012">Acyltransferase</keyword>
<keyword evidence="6" id="KW-0812">Transmembrane</keyword>
<keyword evidence="2 4" id="KW-0808">Transferase</keyword>
<comment type="similarity">
    <text evidence="1 4">Belongs to the 1-acyl-sn-glycerol-3-phosphate acyltransferase family.</text>
</comment>
<dbReference type="GO" id="GO:0005783">
    <property type="term" value="C:endoplasmic reticulum"/>
    <property type="evidence" value="ECO:0007669"/>
    <property type="project" value="TreeGrafter"/>
</dbReference>
<comment type="domain">
    <text evidence="4">The HXXXXD motif is essential for acyltransferase activity and may constitute the binding site for the phosphate moiety of the glycerol-3-phosphate.</text>
</comment>
<accession>A0A9P8PM76</accession>
<dbReference type="OrthoDB" id="202234at2759"/>
<dbReference type="PANTHER" id="PTHR10434:SF11">
    <property type="entry name" value="1-ACYL-SN-GLYCEROL-3-PHOSPHATE ACYLTRANSFERASE"/>
    <property type="match status" value="1"/>
</dbReference>
<evidence type="ECO:0000256" key="6">
    <source>
        <dbReference type="SAM" id="Phobius"/>
    </source>
</evidence>
<gene>
    <name evidence="8" type="ORF">WICMUC_003173</name>
</gene>
<comment type="catalytic activity">
    <reaction evidence="4">
        <text>a 1-acyl-sn-glycero-3-phosphate + an acyl-CoA = a 1,2-diacyl-sn-glycero-3-phosphate + CoA</text>
        <dbReference type="Rhea" id="RHEA:19709"/>
        <dbReference type="ChEBI" id="CHEBI:57287"/>
        <dbReference type="ChEBI" id="CHEBI:57970"/>
        <dbReference type="ChEBI" id="CHEBI:58342"/>
        <dbReference type="ChEBI" id="CHEBI:58608"/>
        <dbReference type="EC" id="2.3.1.51"/>
    </reaction>
</comment>
<dbReference type="CDD" id="cd07989">
    <property type="entry name" value="LPLAT_AGPAT-like"/>
    <property type="match status" value="1"/>
</dbReference>
<evidence type="ECO:0000256" key="4">
    <source>
        <dbReference type="RuleBase" id="RU361267"/>
    </source>
</evidence>
<dbReference type="PROSITE" id="PS51257">
    <property type="entry name" value="PROKAR_LIPOPROTEIN"/>
    <property type="match status" value="1"/>
</dbReference>
<feature type="transmembrane region" description="Helical" evidence="6">
    <location>
        <begin position="16"/>
        <end position="39"/>
    </location>
</feature>
<evidence type="ECO:0000259" key="7">
    <source>
        <dbReference type="SMART" id="SM00563"/>
    </source>
</evidence>
<dbReference type="AlphaFoldDB" id="A0A9P8PM76"/>
<keyword evidence="6" id="KW-1133">Transmembrane helix</keyword>
<evidence type="ECO:0000313" key="8">
    <source>
        <dbReference type="EMBL" id="KAH3674627.1"/>
    </source>
</evidence>
<dbReference type="NCBIfam" id="TIGR00530">
    <property type="entry name" value="AGP_acyltrn"/>
    <property type="match status" value="1"/>
</dbReference>
<dbReference type="SUPFAM" id="SSF69593">
    <property type="entry name" value="Glycerol-3-phosphate (1)-acyltransferase"/>
    <property type="match status" value="1"/>
</dbReference>
<dbReference type="EC" id="2.3.1.51" evidence="4"/>
<keyword evidence="6" id="KW-0472">Membrane</keyword>
<dbReference type="Pfam" id="PF01553">
    <property type="entry name" value="Acyltransferase"/>
    <property type="match status" value="1"/>
</dbReference>
<dbReference type="EMBL" id="JAEUBF010000845">
    <property type="protein sequence ID" value="KAH3674627.1"/>
    <property type="molecule type" value="Genomic_DNA"/>
</dbReference>
<dbReference type="GO" id="GO:0006654">
    <property type="term" value="P:phosphatidic acid biosynthetic process"/>
    <property type="evidence" value="ECO:0007669"/>
    <property type="project" value="TreeGrafter"/>
</dbReference>
<evidence type="ECO:0000256" key="5">
    <source>
        <dbReference type="SAM" id="MobiDB-lite"/>
    </source>
</evidence>
<keyword evidence="4" id="KW-0444">Lipid biosynthesis</keyword>
<dbReference type="GO" id="GO:0003841">
    <property type="term" value="F:1-acylglycerol-3-phosphate O-acyltransferase activity"/>
    <property type="evidence" value="ECO:0007669"/>
    <property type="project" value="UniProtKB-UniRule"/>
</dbReference>
<feature type="compositionally biased region" description="Low complexity" evidence="5">
    <location>
        <begin position="287"/>
        <end position="303"/>
    </location>
</feature>
<dbReference type="GO" id="GO:0016020">
    <property type="term" value="C:membrane"/>
    <property type="evidence" value="ECO:0007669"/>
    <property type="project" value="InterPro"/>
</dbReference>
<proteinExistence type="inferred from homology"/>
<keyword evidence="4" id="KW-0594">Phospholipid biosynthesis</keyword>
<dbReference type="InterPro" id="IPR002123">
    <property type="entry name" value="Plipid/glycerol_acylTrfase"/>
</dbReference>
<name>A0A9P8PM76_9ASCO</name>
<keyword evidence="4" id="KW-0443">Lipid metabolism</keyword>
<dbReference type="InterPro" id="IPR004552">
    <property type="entry name" value="AGP_acyltrans"/>
</dbReference>
<feature type="domain" description="Phospholipid/glycerol acyltransferase" evidence="7">
    <location>
        <begin position="77"/>
        <end position="194"/>
    </location>
</feature>
<dbReference type="Proteomes" id="UP000769528">
    <property type="component" value="Unassembled WGS sequence"/>
</dbReference>
<evidence type="ECO:0000313" key="9">
    <source>
        <dbReference type="Proteomes" id="UP000769528"/>
    </source>
</evidence>
<reference evidence="8" key="1">
    <citation type="journal article" date="2021" name="Open Biol.">
        <title>Shared evolutionary footprints suggest mitochondrial oxidative damage underlies multiple complex I losses in fungi.</title>
        <authorList>
            <person name="Schikora-Tamarit M.A."/>
            <person name="Marcet-Houben M."/>
            <person name="Nosek J."/>
            <person name="Gabaldon T."/>
        </authorList>
    </citation>
    <scope>NUCLEOTIDE SEQUENCE</scope>
    <source>
        <strain evidence="8">CBS6341</strain>
    </source>
</reference>
<protein>
    <recommendedName>
        <fullName evidence="4">1-acyl-sn-glycerol-3-phosphate acyltransferase</fullName>
        <ecNumber evidence="4">2.3.1.51</ecNumber>
    </recommendedName>
</protein>
<evidence type="ECO:0000256" key="1">
    <source>
        <dbReference type="ARBA" id="ARBA00008655"/>
    </source>
</evidence>
<comment type="caution">
    <text evidence="8">The sequence shown here is derived from an EMBL/GenBank/DDBJ whole genome shotgun (WGS) entry which is preliminary data.</text>
</comment>
<evidence type="ECO:0000256" key="3">
    <source>
        <dbReference type="ARBA" id="ARBA00023315"/>
    </source>
</evidence>
<dbReference type="PANTHER" id="PTHR10434">
    <property type="entry name" value="1-ACYL-SN-GLYCEROL-3-PHOSPHATE ACYLTRANSFERASE"/>
    <property type="match status" value="1"/>
</dbReference>
<dbReference type="SMART" id="SM00563">
    <property type="entry name" value="PlsC"/>
    <property type="match status" value="1"/>
</dbReference>
<keyword evidence="4" id="KW-1208">Phospholipid metabolism</keyword>
<feature type="compositionally biased region" description="Polar residues" evidence="5">
    <location>
        <begin position="267"/>
        <end position="277"/>
    </location>
</feature>
<sequence length="310" mass="34257">MASLLRRIKFYSKATLAFSVLGGCAVYGFLCSVVLSLVGKSHLSQWATARAFYYSFSTLLGIRIKLINGETLDKLPAIIIGNHQSVLDILILGRIFPKGCSVTSKKSLKYVPFLGWFMSLSGAFFIDRKNTESAKNVLNAGLKNIKDKKRAIFLFAEGKRTYAIEPTLLPLKKGAFHMAQQVGIPIIPIVASNLSTVYHYDTLTFESGEIIIRVLDPVPTEGLTKDDITPLSEKVHDEMLQNILEIGYSIPDNKDLIKSITNETLESTSQDYQTIPNEQGDDPENISSSNNSNSSTERLSLLSKVPDDSK</sequence>
<evidence type="ECO:0000256" key="2">
    <source>
        <dbReference type="ARBA" id="ARBA00022679"/>
    </source>
</evidence>
<feature type="region of interest" description="Disordered" evidence="5">
    <location>
        <begin position="267"/>
        <end position="310"/>
    </location>
</feature>